<reference evidence="2" key="1">
    <citation type="submission" date="2016-11" db="UniProtKB">
        <authorList>
            <consortium name="WormBaseParasite"/>
        </authorList>
    </citation>
    <scope>IDENTIFICATION</scope>
</reference>
<accession>A0A1I8AUS4</accession>
<evidence type="ECO:0000313" key="2">
    <source>
        <dbReference type="WBParaSite" id="L893_g911.t1"/>
    </source>
</evidence>
<keyword evidence="1" id="KW-1185">Reference proteome</keyword>
<protein>
    <submittedName>
        <fullName evidence="2">Secreted protein</fullName>
    </submittedName>
</protein>
<evidence type="ECO:0000313" key="1">
    <source>
        <dbReference type="Proteomes" id="UP000095287"/>
    </source>
</evidence>
<name>A0A1I8AUS4_9BILA</name>
<dbReference type="Proteomes" id="UP000095287">
    <property type="component" value="Unplaced"/>
</dbReference>
<dbReference type="WBParaSite" id="L893_g911.t1">
    <property type="protein sequence ID" value="L893_g911.t1"/>
    <property type="gene ID" value="L893_g911"/>
</dbReference>
<proteinExistence type="predicted"/>
<dbReference type="AlphaFoldDB" id="A0A1I8AUS4"/>
<organism evidence="1 2">
    <name type="scientific">Steinernema glaseri</name>
    <dbReference type="NCBI Taxonomy" id="37863"/>
    <lineage>
        <taxon>Eukaryota</taxon>
        <taxon>Metazoa</taxon>
        <taxon>Ecdysozoa</taxon>
        <taxon>Nematoda</taxon>
        <taxon>Chromadorea</taxon>
        <taxon>Rhabditida</taxon>
        <taxon>Tylenchina</taxon>
        <taxon>Panagrolaimomorpha</taxon>
        <taxon>Strongyloidoidea</taxon>
        <taxon>Steinernematidae</taxon>
        <taxon>Steinernema</taxon>
    </lineage>
</organism>
<sequence length="81" mass="9279">MRNCKFAPLWFCIASHLSERYLIGFVLKSHVGQTVFEEQVLRTVEDCFFMPKAIPGICSNMGHFGPRQEKVTLLTESTKPM</sequence>